<feature type="region of interest" description="Disordered" evidence="1">
    <location>
        <begin position="836"/>
        <end position="893"/>
    </location>
</feature>
<accession>A0A165EL62</accession>
<dbReference type="EMBL" id="KV426133">
    <property type="protein sequence ID" value="KZV87194.1"/>
    <property type="molecule type" value="Genomic_DNA"/>
</dbReference>
<sequence>MSAGSSAQSAPALGPDVNLVVVFDASLALGLEFWVKYATKYLTAVVQKIQVNDGKPQRTPNIAWVSYGAADTRPSPILTRRFFAPLNQTFSGNAASFLGLGQVGVRAKGGLALLEGLVAALELCDACIDPPLIEQTNSLHKAPPPRPPKPLLHVLLFAALPPDDAMTPSWNTNAAFDNTTWESLGDEMRKREIGLNMILTSPSPKLADLHKAVVANPTPAWFAPIAPGHTYHFEHFTPSKAPAVHHPVIQPKVLQENKRPLEDPGMSAPDAKRLKPSVNAAPIVPPAPAPAVPKVETTPASASSTPSIPSVPDTTQQHKDLFLLQQYVMQNNTLRAHAATLSNAEAQGKPEEEIAQLKADVLLKATALKRYATQLVQRGLLTPDLKPKIPVNMPPGGLPAFNSGASAGTGTALGASPAPSIAKTDFSPTTTAVVPTPGASTSTPAAMVSSPFRNVAPAPPPPPPSQPVHAPAHVPPPAPAPVSPAMAPKPPAIPAPGPAIAANALPMQQREQLIRMINTPNGMEQLKKLIAMKPEMKGIVLSIMQQNHQLKQPQSGMVPPLGGGQPTMPQPQPGPSNPPLIGLGFAPQVQLQQQQQPPPPLPQPQPSMAQGQASSQQTPVWQGSITWTVQSTTQRVVPVIAITPRGDLRFDLWPSQLQLKPYKKTFSSDELTKWTHRHQPPICKLELPPGSNGSPSDSQFKELIALLATKQAIALVDVPVAGMAQGIHLVIFAHNSSLAVAAFIDKPVPELIDGPMGPNPAVQQQLMAFMSALSPEQRTQFSRMSEQMRMQTLQQYMTRAKVAAAQQQMVNQQQQQQQHPQASMLAAAGIPMLGSSFAQQQQQQQQQGFGQPAQQPGGFGGPSHMQPGISLPQGMTLPPGFQNQPWQQRPPGQ</sequence>
<evidence type="ECO:0000313" key="3">
    <source>
        <dbReference type="Proteomes" id="UP000077266"/>
    </source>
</evidence>
<name>A0A165EL62_EXIGL</name>
<feature type="compositionally biased region" description="Low complexity" evidence="1">
    <location>
        <begin position="836"/>
        <end position="856"/>
    </location>
</feature>
<feature type="region of interest" description="Disordered" evidence="1">
    <location>
        <begin position="288"/>
        <end position="314"/>
    </location>
</feature>
<feature type="compositionally biased region" description="Pro residues" evidence="1">
    <location>
        <begin position="457"/>
        <end position="466"/>
    </location>
</feature>
<feature type="compositionally biased region" description="Pro residues" evidence="1">
    <location>
        <begin position="568"/>
        <end position="578"/>
    </location>
</feature>
<feature type="region of interest" description="Disordered" evidence="1">
    <location>
        <begin position="548"/>
        <end position="619"/>
    </location>
</feature>
<feature type="compositionally biased region" description="Pro residues" evidence="1">
    <location>
        <begin position="596"/>
        <end position="605"/>
    </location>
</feature>
<reference evidence="2 3" key="1">
    <citation type="journal article" date="2016" name="Mol. Biol. Evol.">
        <title>Comparative Genomics of Early-Diverging Mushroom-Forming Fungi Provides Insights into the Origins of Lignocellulose Decay Capabilities.</title>
        <authorList>
            <person name="Nagy L.G."/>
            <person name="Riley R."/>
            <person name="Tritt A."/>
            <person name="Adam C."/>
            <person name="Daum C."/>
            <person name="Floudas D."/>
            <person name="Sun H."/>
            <person name="Yadav J.S."/>
            <person name="Pangilinan J."/>
            <person name="Larsson K.H."/>
            <person name="Matsuura K."/>
            <person name="Barry K."/>
            <person name="Labutti K."/>
            <person name="Kuo R."/>
            <person name="Ohm R.A."/>
            <person name="Bhattacharya S.S."/>
            <person name="Shirouzu T."/>
            <person name="Yoshinaga Y."/>
            <person name="Martin F.M."/>
            <person name="Grigoriev I.V."/>
            <person name="Hibbett D.S."/>
        </authorList>
    </citation>
    <scope>NUCLEOTIDE SEQUENCE [LARGE SCALE GENOMIC DNA]</scope>
    <source>
        <strain evidence="2 3">HHB12029</strain>
    </source>
</reference>
<feature type="compositionally biased region" description="Pro residues" evidence="1">
    <location>
        <begin position="473"/>
        <end position="494"/>
    </location>
</feature>
<keyword evidence="3" id="KW-1185">Reference proteome</keyword>
<evidence type="ECO:0008006" key="4">
    <source>
        <dbReference type="Google" id="ProtNLM"/>
    </source>
</evidence>
<proteinExistence type="predicted"/>
<dbReference type="STRING" id="1314781.A0A165EL62"/>
<protein>
    <recommendedName>
        <fullName evidence="4">Mediator of RNA polymerase II transcription subunit 25</fullName>
    </recommendedName>
</protein>
<dbReference type="AlphaFoldDB" id="A0A165EL62"/>
<evidence type="ECO:0000313" key="2">
    <source>
        <dbReference type="EMBL" id="KZV87194.1"/>
    </source>
</evidence>
<dbReference type="Proteomes" id="UP000077266">
    <property type="component" value="Unassembled WGS sequence"/>
</dbReference>
<feature type="compositionally biased region" description="Low complexity" evidence="1">
    <location>
        <begin position="432"/>
        <end position="441"/>
    </location>
</feature>
<gene>
    <name evidence="2" type="ORF">EXIGLDRAFT_773921</name>
</gene>
<feature type="compositionally biased region" description="Low complexity" evidence="1">
    <location>
        <begin position="292"/>
        <end position="310"/>
    </location>
</feature>
<dbReference type="OrthoDB" id="7690434at2759"/>
<feature type="region of interest" description="Disordered" evidence="1">
    <location>
        <begin position="432"/>
        <end position="494"/>
    </location>
</feature>
<feature type="compositionally biased region" description="Polar residues" evidence="1">
    <location>
        <begin position="607"/>
        <end position="619"/>
    </location>
</feature>
<dbReference type="InParanoid" id="A0A165EL62"/>
<organism evidence="2 3">
    <name type="scientific">Exidia glandulosa HHB12029</name>
    <dbReference type="NCBI Taxonomy" id="1314781"/>
    <lineage>
        <taxon>Eukaryota</taxon>
        <taxon>Fungi</taxon>
        <taxon>Dikarya</taxon>
        <taxon>Basidiomycota</taxon>
        <taxon>Agaricomycotina</taxon>
        <taxon>Agaricomycetes</taxon>
        <taxon>Auriculariales</taxon>
        <taxon>Exidiaceae</taxon>
        <taxon>Exidia</taxon>
    </lineage>
</organism>
<evidence type="ECO:0000256" key="1">
    <source>
        <dbReference type="SAM" id="MobiDB-lite"/>
    </source>
</evidence>